<dbReference type="EMBL" id="JRKL02002855">
    <property type="protein sequence ID" value="KAF3957334.1"/>
    <property type="molecule type" value="Genomic_DNA"/>
</dbReference>
<sequence length="280" mass="31557">MDLSRTAPDVIEEGDNGEDCRIVTSREFDGEIKLGMQVSSEEEAYDLYNAHAFKKGFSIRKATRRVVNGVIRQREFVCSKQGFKEFEDPVNAKKFNHLDTRTGCCARIRFDVKDDVWTVVLFNDTHNHEFASPEQKLNLRSGRKASLTNSRTKIVKDKLREALHLVEKDVASMSMVEIVGQECLQEDANNSDDMEPCVVGDKQVFDSPHVRKKRKKVKDAITLQTPQPSHMVHGDGQSSSSSLELSFDDHNFNLTRTPQESTSVPYLSPESTTSKDGTQG</sequence>
<gene>
    <name evidence="3" type="ORF">CMV_017643</name>
</gene>
<protein>
    <recommendedName>
        <fullName evidence="2">FAR1 domain-containing protein</fullName>
    </recommendedName>
</protein>
<dbReference type="OrthoDB" id="751756at2759"/>
<dbReference type="Proteomes" id="UP000737018">
    <property type="component" value="Unassembled WGS sequence"/>
</dbReference>
<accession>A0A8J4R330</accession>
<evidence type="ECO:0000256" key="1">
    <source>
        <dbReference type="SAM" id="MobiDB-lite"/>
    </source>
</evidence>
<evidence type="ECO:0000313" key="4">
    <source>
        <dbReference type="Proteomes" id="UP000737018"/>
    </source>
</evidence>
<evidence type="ECO:0000313" key="3">
    <source>
        <dbReference type="EMBL" id="KAF3957334.1"/>
    </source>
</evidence>
<dbReference type="InterPro" id="IPR004330">
    <property type="entry name" value="FAR1_DNA_bnd_dom"/>
</dbReference>
<reference evidence="3" key="1">
    <citation type="submission" date="2020-03" db="EMBL/GenBank/DDBJ databases">
        <title>Castanea mollissima Vanexum genome sequencing.</title>
        <authorList>
            <person name="Staton M."/>
        </authorList>
    </citation>
    <scope>NUCLEOTIDE SEQUENCE</scope>
    <source>
        <tissue evidence="3">Leaf</tissue>
    </source>
</reference>
<dbReference type="PANTHER" id="PTHR46328">
    <property type="entry name" value="FAR-RED IMPAIRED RESPONSIVE (FAR1) FAMILY PROTEIN-RELATED"/>
    <property type="match status" value="1"/>
</dbReference>
<keyword evidence="4" id="KW-1185">Reference proteome</keyword>
<dbReference type="Pfam" id="PF03101">
    <property type="entry name" value="FAR1"/>
    <property type="match status" value="1"/>
</dbReference>
<proteinExistence type="predicted"/>
<feature type="compositionally biased region" description="Polar residues" evidence="1">
    <location>
        <begin position="252"/>
        <end position="280"/>
    </location>
</feature>
<evidence type="ECO:0000259" key="2">
    <source>
        <dbReference type="Pfam" id="PF03101"/>
    </source>
</evidence>
<name>A0A8J4R330_9ROSI</name>
<organism evidence="3 4">
    <name type="scientific">Castanea mollissima</name>
    <name type="common">Chinese chestnut</name>
    <dbReference type="NCBI Taxonomy" id="60419"/>
    <lineage>
        <taxon>Eukaryota</taxon>
        <taxon>Viridiplantae</taxon>
        <taxon>Streptophyta</taxon>
        <taxon>Embryophyta</taxon>
        <taxon>Tracheophyta</taxon>
        <taxon>Spermatophyta</taxon>
        <taxon>Magnoliopsida</taxon>
        <taxon>eudicotyledons</taxon>
        <taxon>Gunneridae</taxon>
        <taxon>Pentapetalae</taxon>
        <taxon>rosids</taxon>
        <taxon>fabids</taxon>
        <taxon>Fagales</taxon>
        <taxon>Fagaceae</taxon>
        <taxon>Castanea</taxon>
    </lineage>
</organism>
<feature type="region of interest" description="Disordered" evidence="1">
    <location>
        <begin position="203"/>
        <end position="280"/>
    </location>
</feature>
<feature type="domain" description="FAR1" evidence="2">
    <location>
        <begin position="47"/>
        <end position="130"/>
    </location>
</feature>
<dbReference type="AlphaFoldDB" id="A0A8J4R330"/>
<dbReference type="PANTHER" id="PTHR46328:SF27">
    <property type="entry name" value="OS12G0287500 PROTEIN"/>
    <property type="match status" value="1"/>
</dbReference>
<comment type="caution">
    <text evidence="3">The sequence shown here is derived from an EMBL/GenBank/DDBJ whole genome shotgun (WGS) entry which is preliminary data.</text>
</comment>